<evidence type="ECO:0000259" key="8">
    <source>
        <dbReference type="Pfam" id="PF26343"/>
    </source>
</evidence>
<keyword evidence="3" id="KW-0540">Nuclease</keyword>
<comment type="cofactor">
    <cofactor evidence="1">
        <name>Mg(2+)</name>
        <dbReference type="ChEBI" id="CHEBI:18420"/>
    </cofactor>
</comment>
<evidence type="ECO:0000313" key="9">
    <source>
        <dbReference type="EMBL" id="ORV14108.1"/>
    </source>
</evidence>
<evidence type="ECO:0000313" key="12">
    <source>
        <dbReference type="Proteomes" id="UP000230971"/>
    </source>
</evidence>
<reference evidence="10 12" key="2">
    <citation type="journal article" date="2017" name="Infect. Genet. Evol.">
        <title>The new phylogeny of the genus Mycobacterium: The old and the news.</title>
        <authorList>
            <person name="Tortoli E."/>
            <person name="Fedrizzi T."/>
            <person name="Meehan C.J."/>
            <person name="Trovato A."/>
            <person name="Grottola A."/>
            <person name="Giacobazzi E."/>
            <person name="Serpini G.F."/>
            <person name="Tagliazucchi S."/>
            <person name="Fabio A."/>
            <person name="Bettua C."/>
            <person name="Bertorelli R."/>
            <person name="Frascaro F."/>
            <person name="De Sanctis V."/>
            <person name="Pecorari M."/>
            <person name="Jousson O."/>
            <person name="Segata N."/>
            <person name="Cirillo D.M."/>
        </authorList>
    </citation>
    <scope>NUCLEOTIDE SEQUENCE [LARGE SCALE GENOMIC DNA]</scope>
    <source>
        <strain evidence="10 12">NCTC 12882</strain>
    </source>
</reference>
<dbReference type="Pfam" id="PF13470">
    <property type="entry name" value="PIN_3"/>
    <property type="match status" value="1"/>
</dbReference>
<feature type="domain" description="PIN" evidence="7">
    <location>
        <begin position="5"/>
        <end position="109"/>
    </location>
</feature>
<dbReference type="GO" id="GO:0046872">
    <property type="term" value="F:metal ion binding"/>
    <property type="evidence" value="ECO:0007669"/>
    <property type="project" value="UniProtKB-KW"/>
</dbReference>
<evidence type="ECO:0000256" key="6">
    <source>
        <dbReference type="ARBA" id="ARBA00022842"/>
    </source>
</evidence>
<dbReference type="InterPro" id="IPR029060">
    <property type="entry name" value="PIN-like_dom_sf"/>
</dbReference>
<dbReference type="GO" id="GO:0004518">
    <property type="term" value="F:nuclease activity"/>
    <property type="evidence" value="ECO:0007669"/>
    <property type="project" value="UniProtKB-KW"/>
</dbReference>
<dbReference type="GO" id="GO:0003677">
    <property type="term" value="F:DNA binding"/>
    <property type="evidence" value="ECO:0007669"/>
    <property type="project" value="UniProtKB-KW"/>
</dbReference>
<protein>
    <submittedName>
        <fullName evidence="9">DNA-binding protein</fullName>
    </submittedName>
    <submittedName>
        <fullName evidence="10">PIN domain-containing protein</fullName>
    </submittedName>
</protein>
<evidence type="ECO:0000256" key="3">
    <source>
        <dbReference type="ARBA" id="ARBA00022722"/>
    </source>
</evidence>
<reference evidence="9 11" key="1">
    <citation type="submission" date="2016-01" db="EMBL/GenBank/DDBJ databases">
        <title>The new phylogeny of the genus Mycobacterium.</title>
        <authorList>
            <person name="Tarcisio F."/>
            <person name="Conor M."/>
            <person name="Antonella G."/>
            <person name="Elisabetta G."/>
            <person name="Giulia F.S."/>
            <person name="Sara T."/>
            <person name="Anna F."/>
            <person name="Clotilde B."/>
            <person name="Roberto B."/>
            <person name="Veronica D.S."/>
            <person name="Fabio R."/>
            <person name="Monica P."/>
            <person name="Olivier J."/>
            <person name="Enrico T."/>
            <person name="Nicola S."/>
        </authorList>
    </citation>
    <scope>NUCLEOTIDE SEQUENCE [LARGE SCALE GENOMIC DNA]</scope>
    <source>
        <strain evidence="9 11">DSM 44243</strain>
    </source>
</reference>
<comment type="caution">
    <text evidence="9">The sequence shown here is derived from an EMBL/GenBank/DDBJ whole genome shotgun (WGS) entry which is preliminary data.</text>
</comment>
<evidence type="ECO:0000256" key="2">
    <source>
        <dbReference type="ARBA" id="ARBA00022649"/>
    </source>
</evidence>
<dbReference type="InterPro" id="IPR058652">
    <property type="entry name" value="VapC50_C"/>
</dbReference>
<evidence type="ECO:0000313" key="10">
    <source>
        <dbReference type="EMBL" id="PIB75823.1"/>
    </source>
</evidence>
<evidence type="ECO:0000259" key="7">
    <source>
        <dbReference type="Pfam" id="PF13470"/>
    </source>
</evidence>
<dbReference type="EMBL" id="LQOM01000025">
    <property type="protein sequence ID" value="ORV14108.1"/>
    <property type="molecule type" value="Genomic_DNA"/>
</dbReference>
<keyword evidence="5" id="KW-0378">Hydrolase</keyword>
<dbReference type="Pfam" id="PF26343">
    <property type="entry name" value="VapC50_C"/>
    <property type="match status" value="1"/>
</dbReference>
<keyword evidence="11" id="KW-1185">Reference proteome</keyword>
<keyword evidence="9" id="KW-0238">DNA-binding</keyword>
<dbReference type="InterPro" id="IPR002716">
    <property type="entry name" value="PIN_dom"/>
</dbReference>
<accession>A0A1X1RS77</accession>
<evidence type="ECO:0000256" key="4">
    <source>
        <dbReference type="ARBA" id="ARBA00022723"/>
    </source>
</evidence>
<dbReference type="STRING" id="28045.AWB95_11140"/>
<gene>
    <name evidence="9" type="ORF">AWB95_11140</name>
    <name evidence="10" type="ORF">CQY23_19050</name>
</gene>
<sequence length="194" mass="21676">MAFPVLLDACVLVPMPLVDFLLRLADEGIYRPLWSQDILAETRRTLIHKLNKTPEEADKRLKAMRDNFIDAEVTGYQELIGAMRNDEKDRHVLAAAVRERAEVIVTANVPHFPAEAVEPYNIEVRHPDDFLLDQIDLYEDATRSALLGIVAAYTNPPFTANQVLDALGTQVPKFAAEARRLIPSSSVSMPKRGG</sequence>
<dbReference type="AlphaFoldDB" id="A0A1X1RS77"/>
<organism evidence="9 11">
    <name type="scientific">Mycobacterium celatum</name>
    <dbReference type="NCBI Taxonomy" id="28045"/>
    <lineage>
        <taxon>Bacteria</taxon>
        <taxon>Bacillati</taxon>
        <taxon>Actinomycetota</taxon>
        <taxon>Actinomycetes</taxon>
        <taxon>Mycobacteriales</taxon>
        <taxon>Mycobacteriaceae</taxon>
        <taxon>Mycobacterium</taxon>
    </lineage>
</organism>
<keyword evidence="6" id="KW-0460">Magnesium</keyword>
<dbReference type="EMBL" id="PDKV01000030">
    <property type="protein sequence ID" value="PIB75823.1"/>
    <property type="molecule type" value="Genomic_DNA"/>
</dbReference>
<dbReference type="GO" id="GO:0016787">
    <property type="term" value="F:hydrolase activity"/>
    <property type="evidence" value="ECO:0007669"/>
    <property type="project" value="UniProtKB-KW"/>
</dbReference>
<keyword evidence="2" id="KW-1277">Toxin-antitoxin system</keyword>
<dbReference type="RefSeq" id="WP_062539623.1">
    <property type="nucleotide sequence ID" value="NZ_BBUN01000128.1"/>
</dbReference>
<feature type="domain" description="VapC50 C-terminal" evidence="8">
    <location>
        <begin position="127"/>
        <end position="180"/>
    </location>
</feature>
<evidence type="ECO:0000313" key="11">
    <source>
        <dbReference type="Proteomes" id="UP000193907"/>
    </source>
</evidence>
<evidence type="ECO:0000256" key="1">
    <source>
        <dbReference type="ARBA" id="ARBA00001946"/>
    </source>
</evidence>
<proteinExistence type="predicted"/>
<dbReference type="Proteomes" id="UP000193907">
    <property type="component" value="Unassembled WGS sequence"/>
</dbReference>
<dbReference type="OrthoDB" id="113459at2"/>
<keyword evidence="4" id="KW-0479">Metal-binding</keyword>
<evidence type="ECO:0000256" key="5">
    <source>
        <dbReference type="ARBA" id="ARBA00022801"/>
    </source>
</evidence>
<dbReference type="SUPFAM" id="SSF88723">
    <property type="entry name" value="PIN domain-like"/>
    <property type="match status" value="1"/>
</dbReference>
<name>A0A1X1RS77_MYCCE</name>
<dbReference type="Proteomes" id="UP000230971">
    <property type="component" value="Unassembled WGS sequence"/>
</dbReference>